<feature type="region of interest" description="Disordered" evidence="1">
    <location>
        <begin position="61"/>
        <end position="101"/>
    </location>
</feature>
<feature type="compositionally biased region" description="Polar residues" evidence="1">
    <location>
        <begin position="79"/>
        <end position="92"/>
    </location>
</feature>
<feature type="compositionally biased region" description="Low complexity" evidence="1">
    <location>
        <begin position="61"/>
        <end position="78"/>
    </location>
</feature>
<dbReference type="Proteomes" id="UP000246991">
    <property type="component" value="Unassembled WGS sequence"/>
</dbReference>
<name>A0A317SR00_9PEZI</name>
<accession>A0A317SR00</accession>
<dbReference type="EMBL" id="PYWC01000030">
    <property type="protein sequence ID" value="PWW76774.1"/>
    <property type="molecule type" value="Genomic_DNA"/>
</dbReference>
<dbReference type="OrthoDB" id="76567at2759"/>
<reference evidence="2 3" key="1">
    <citation type="submission" date="2018-03" db="EMBL/GenBank/DDBJ databases">
        <title>Genomes of Pezizomycetes fungi and the evolution of truffles.</title>
        <authorList>
            <person name="Murat C."/>
            <person name="Payen T."/>
            <person name="Noel B."/>
            <person name="Kuo A."/>
            <person name="Martin F.M."/>
        </authorList>
    </citation>
    <scope>NUCLEOTIDE SEQUENCE [LARGE SCALE GENOMIC DNA]</scope>
    <source>
        <strain evidence="2">091103-1</strain>
    </source>
</reference>
<dbReference type="AlphaFoldDB" id="A0A317SR00"/>
<proteinExistence type="predicted"/>
<sequence>MPRLAEGAASLRGLAVYLFPFPAFATLPRLPWHSPTVISTMAAVFGDMSDHISYKYNFRASGSQPSTPSTASSPIDSTYSSGQSTMSASTPSVAVDDEGDTSSSVSGAASIFEELSSLISEDDKYTFSTAVKLANYIKKRVEACLASSTGCYLLVTGVPDNKEAQIDSLLARRQIRNQVRIMHEPTIKSLIIKLMPGVPHELTTYALEARITSKVVALPGHTIFSLLGIKAARFYGSGGGSKEGDSGFRPATRASDDFPSFMIEVGYSETMEKLRKDAKWWLTASTHGPVTKMVIIIKINRDPPALELEVWVMGPNTATMLMRSRPPTVPACVQSFDIDAAGTVTPTPAANGLRIPYLTLFDVPHPHAADIIISLDELSELALVIFQNGL</sequence>
<evidence type="ECO:0000313" key="3">
    <source>
        <dbReference type="Proteomes" id="UP000246991"/>
    </source>
</evidence>
<evidence type="ECO:0000313" key="2">
    <source>
        <dbReference type="EMBL" id="PWW76774.1"/>
    </source>
</evidence>
<organism evidence="2 3">
    <name type="scientific">Tuber magnatum</name>
    <name type="common">white Piedmont truffle</name>
    <dbReference type="NCBI Taxonomy" id="42249"/>
    <lineage>
        <taxon>Eukaryota</taxon>
        <taxon>Fungi</taxon>
        <taxon>Dikarya</taxon>
        <taxon>Ascomycota</taxon>
        <taxon>Pezizomycotina</taxon>
        <taxon>Pezizomycetes</taxon>
        <taxon>Pezizales</taxon>
        <taxon>Tuberaceae</taxon>
        <taxon>Tuber</taxon>
    </lineage>
</organism>
<dbReference type="STRING" id="42249.A0A317SR00"/>
<protein>
    <submittedName>
        <fullName evidence="2">Uncharacterized protein</fullName>
    </submittedName>
</protein>
<keyword evidence="3" id="KW-1185">Reference proteome</keyword>
<comment type="caution">
    <text evidence="2">The sequence shown here is derived from an EMBL/GenBank/DDBJ whole genome shotgun (WGS) entry which is preliminary data.</text>
</comment>
<evidence type="ECO:0000256" key="1">
    <source>
        <dbReference type="SAM" id="MobiDB-lite"/>
    </source>
</evidence>
<gene>
    <name evidence="2" type="ORF">C7212DRAFT_363738</name>
</gene>